<dbReference type="GO" id="GO:0006633">
    <property type="term" value="P:fatty acid biosynthetic process"/>
    <property type="evidence" value="ECO:0007669"/>
    <property type="project" value="TreeGrafter"/>
</dbReference>
<dbReference type="GO" id="GO:0017000">
    <property type="term" value="P:antibiotic biosynthetic process"/>
    <property type="evidence" value="ECO:0007669"/>
    <property type="project" value="UniProtKB-KW"/>
</dbReference>
<keyword evidence="10" id="KW-1185">Reference proteome</keyword>
<comment type="cofactor">
    <cofactor evidence="1">
        <name>pyridoxal 5'-phosphate</name>
        <dbReference type="ChEBI" id="CHEBI:597326"/>
    </cofactor>
</comment>
<name>A0A2N3WM91_9PSEU</name>
<dbReference type="InterPro" id="IPR015422">
    <property type="entry name" value="PyrdxlP-dep_Trfase_small"/>
</dbReference>
<dbReference type="InterPro" id="IPR020841">
    <property type="entry name" value="PKS_Beta-ketoAc_synthase_dom"/>
</dbReference>
<dbReference type="Gene3D" id="3.30.70.3290">
    <property type="match status" value="1"/>
</dbReference>
<gene>
    <name evidence="9" type="ORF">ATK30_5887</name>
</gene>
<dbReference type="Gene3D" id="3.90.1150.10">
    <property type="entry name" value="Aspartate Aminotransferase, domain 1"/>
    <property type="match status" value="1"/>
</dbReference>
<keyword evidence="2" id="KW-0596">Phosphopantetheine</keyword>
<keyword evidence="3" id="KW-0597">Phosphoprotein</keyword>
<evidence type="ECO:0000313" key="9">
    <source>
        <dbReference type="EMBL" id="PKV94994.1"/>
    </source>
</evidence>
<dbReference type="InterPro" id="IPR004839">
    <property type="entry name" value="Aminotransferase_I/II_large"/>
</dbReference>
<organism evidence="9 10">
    <name type="scientific">Amycolatopsis echigonensis</name>
    <dbReference type="NCBI Taxonomy" id="2576905"/>
    <lineage>
        <taxon>Bacteria</taxon>
        <taxon>Bacillati</taxon>
        <taxon>Actinomycetota</taxon>
        <taxon>Actinomycetes</taxon>
        <taxon>Pseudonocardiales</taxon>
        <taxon>Pseudonocardiaceae</taxon>
        <taxon>Amycolatopsis</taxon>
    </lineage>
</organism>
<dbReference type="SUPFAM" id="SSF53383">
    <property type="entry name" value="PLP-dependent transferases"/>
    <property type="match status" value="1"/>
</dbReference>
<dbReference type="InterPro" id="IPR036736">
    <property type="entry name" value="ACP-like_sf"/>
</dbReference>
<evidence type="ECO:0000256" key="5">
    <source>
        <dbReference type="ARBA" id="ARBA00022898"/>
    </source>
</evidence>
<evidence type="ECO:0000256" key="6">
    <source>
        <dbReference type="ARBA" id="ARBA00023194"/>
    </source>
</evidence>
<dbReference type="RefSeq" id="WP_101438200.1">
    <property type="nucleotide sequence ID" value="NZ_PJMY01000003.1"/>
</dbReference>
<dbReference type="Pfam" id="PF16197">
    <property type="entry name" value="KAsynt_C_assoc"/>
    <property type="match status" value="1"/>
</dbReference>
<feature type="domain" description="Carrier" evidence="7">
    <location>
        <begin position="632"/>
        <end position="710"/>
    </location>
</feature>
<keyword evidence="4" id="KW-0808">Transferase</keyword>
<keyword evidence="5" id="KW-0663">Pyridoxal phosphate</keyword>
<dbReference type="InterPro" id="IPR014030">
    <property type="entry name" value="Ketoacyl_synth_N"/>
</dbReference>
<dbReference type="PROSITE" id="PS00599">
    <property type="entry name" value="AA_TRANSFER_CLASS_2"/>
    <property type="match status" value="1"/>
</dbReference>
<dbReference type="InterPro" id="IPR015424">
    <property type="entry name" value="PyrdxlP-dep_Trfase"/>
</dbReference>
<dbReference type="CDD" id="cd06454">
    <property type="entry name" value="KBL_like"/>
    <property type="match status" value="1"/>
</dbReference>
<dbReference type="Proteomes" id="UP000233750">
    <property type="component" value="Unassembled WGS sequence"/>
</dbReference>
<evidence type="ECO:0000259" key="7">
    <source>
        <dbReference type="PROSITE" id="PS50075"/>
    </source>
</evidence>
<evidence type="ECO:0000313" key="10">
    <source>
        <dbReference type="Proteomes" id="UP000233750"/>
    </source>
</evidence>
<dbReference type="EMBL" id="PJMY01000003">
    <property type="protein sequence ID" value="PKV94994.1"/>
    <property type="molecule type" value="Genomic_DNA"/>
</dbReference>
<dbReference type="CDD" id="cd00833">
    <property type="entry name" value="PKS"/>
    <property type="match status" value="1"/>
</dbReference>
<dbReference type="PROSITE" id="PS52004">
    <property type="entry name" value="KS3_2"/>
    <property type="match status" value="1"/>
</dbReference>
<dbReference type="GO" id="GO:0005737">
    <property type="term" value="C:cytoplasm"/>
    <property type="evidence" value="ECO:0007669"/>
    <property type="project" value="TreeGrafter"/>
</dbReference>
<dbReference type="InterPro" id="IPR001917">
    <property type="entry name" value="Aminotrans_II_pyridoxalP_BS"/>
</dbReference>
<dbReference type="InterPro" id="IPR014031">
    <property type="entry name" value="Ketoacyl_synth_C"/>
</dbReference>
<dbReference type="PANTHER" id="PTHR43775:SF37">
    <property type="entry name" value="SI:DKEY-61P9.11"/>
    <property type="match status" value="1"/>
</dbReference>
<keyword evidence="6" id="KW-0045">Antibiotic biosynthesis</keyword>
<protein>
    <submittedName>
        <fullName evidence="9">8-amino-7-oxononanoate synthase</fullName>
    </submittedName>
</protein>
<dbReference type="PANTHER" id="PTHR43775">
    <property type="entry name" value="FATTY ACID SYNTHASE"/>
    <property type="match status" value="1"/>
</dbReference>
<dbReference type="AlphaFoldDB" id="A0A2N3WM91"/>
<evidence type="ECO:0000259" key="8">
    <source>
        <dbReference type="PROSITE" id="PS52004"/>
    </source>
</evidence>
<dbReference type="GO" id="GO:0030170">
    <property type="term" value="F:pyridoxal phosphate binding"/>
    <property type="evidence" value="ECO:0007669"/>
    <property type="project" value="InterPro"/>
</dbReference>
<dbReference type="Gene3D" id="3.40.640.10">
    <property type="entry name" value="Type I PLP-dependent aspartate aminotransferase-like (Major domain)"/>
    <property type="match status" value="1"/>
</dbReference>
<dbReference type="InterPro" id="IPR015421">
    <property type="entry name" value="PyrdxlP-dep_Trfase_major"/>
</dbReference>
<dbReference type="SUPFAM" id="SSF47336">
    <property type="entry name" value="ACP-like"/>
    <property type="match status" value="1"/>
</dbReference>
<sequence length="1135" mass="119530">MGSAGSGWEESENSQDIAVVGMGCRFPGARNVNEYWDLLSEPKPQFRRVPDSRWRREAFYNDDFRDSAAAYSDRMALLEGVGDFDAGHYKIPPRRAKSLDPQHRLLVDLTREALQDAGWEAEGFDRDDTSVIMSLSDSGYRDLSTLHLRMKQLIGGEFGRPGDPAMAEAASAVSGLHATAMAGLLLNMGPSTISNVFDLHGESYALDSACSGGLTAVANAVFALRAGRCRIAVAGGAQLILAPDLFVGLCRIGAISRTGECRPFDRRADGFVLGEGAGVLVLRPLADARAAGDRVYAVIRGVGLSNDGTVKGGMMPQESGQLLALRRAYRDARVDPASVGFLEAHGTATAVGDDVEISALTELRRGAENPAYLGAAKSVVGHSLGTAGIAGLIKSILSVHKGQILPQPDFEPAEHLPLGDAGLRVAGQVTPWDSDGPRRAGVSAFGFGGSNVHVVVEEAAAETVPAETPRLLLLTARDRAGLARHAREVAETLSRENPPLAAVAGTLARRTLFPERLAVAADDVAGAVSQLVAASVALESGQGGELVPGVFAGVVSPGEEPVEDGAPAELAPRAVTGVGLRPVADGLPRCTLPPSPLSPRRHWVVDDAKLAKAQTLEPLGATAAPAEETEETSARDVLAVVLEEVARTTAFPASDLYAGQLLVDDLGFDSLMLTELEGRLRKRFPGLPLEVEQSGALTVGAVAGMIAPATALAPAAPVPAVPDPAVPVPAWDPASAAIEEFPEAAAIEARLKEFDDLGVPNPYFRKHQGPMDATTSVSGREYLSFSSYNYLGLAGHPAVTAAVHEAVERYGTSVSGSRLLAGDRDLSRALETELAAFLGVEDSLVLVSGHATNVGAIGHLVGPGDLIVHDSLAHDSILQGCALSGATRQPFPHNDMARLEDVLRRSRSRFRRVLIVVEGVYSMDGDVADLPALIELKRRYGALLMVDEAHSIGTMGPRGAGVGDHFAVDRSGVDLWMGTLSKSLAGCGGYLAGSARTVRWLRYSLPGFVYSVGITPANAAASLAALRVMREEPERLVRLRGNSRLFLELAVAAGLPTGSAGDTPIVPCVVGGSEITLRLATALYERGVVVDPILYPAVEESQARLRFFVTSEHREEQLRYAVGVVGEELGLLREG</sequence>
<dbReference type="SMART" id="SM00825">
    <property type="entry name" value="PKS_KS"/>
    <property type="match status" value="1"/>
</dbReference>
<dbReference type="Gene3D" id="3.40.47.10">
    <property type="match status" value="1"/>
</dbReference>
<dbReference type="SUPFAM" id="SSF53901">
    <property type="entry name" value="Thiolase-like"/>
    <property type="match status" value="1"/>
</dbReference>
<dbReference type="Pfam" id="PF02801">
    <property type="entry name" value="Ketoacyl-synt_C"/>
    <property type="match status" value="1"/>
</dbReference>
<dbReference type="GO" id="GO:0005886">
    <property type="term" value="C:plasma membrane"/>
    <property type="evidence" value="ECO:0007669"/>
    <property type="project" value="TreeGrafter"/>
</dbReference>
<dbReference type="InterPro" id="IPR050091">
    <property type="entry name" value="PKS_NRPS_Biosynth_Enz"/>
</dbReference>
<dbReference type="PROSITE" id="PS50075">
    <property type="entry name" value="CARRIER"/>
    <property type="match status" value="1"/>
</dbReference>
<proteinExistence type="predicted"/>
<dbReference type="InterPro" id="IPR016039">
    <property type="entry name" value="Thiolase-like"/>
</dbReference>
<reference evidence="9 10" key="1">
    <citation type="submission" date="2017-12" db="EMBL/GenBank/DDBJ databases">
        <title>Sequencing the genomes of 1000 Actinobacteria strains.</title>
        <authorList>
            <person name="Klenk H.-P."/>
        </authorList>
    </citation>
    <scope>NUCLEOTIDE SEQUENCE [LARGE SCALE GENOMIC DNA]</scope>
    <source>
        <strain evidence="9 10">DSM 45165</strain>
    </source>
</reference>
<dbReference type="OrthoDB" id="3651481at2"/>
<dbReference type="Pfam" id="PF00155">
    <property type="entry name" value="Aminotran_1_2"/>
    <property type="match status" value="1"/>
</dbReference>
<dbReference type="InterPro" id="IPR009081">
    <property type="entry name" value="PP-bd_ACP"/>
</dbReference>
<evidence type="ECO:0000256" key="2">
    <source>
        <dbReference type="ARBA" id="ARBA00022450"/>
    </source>
</evidence>
<dbReference type="Pfam" id="PF00109">
    <property type="entry name" value="ketoacyl-synt"/>
    <property type="match status" value="1"/>
</dbReference>
<comment type="caution">
    <text evidence="9">The sequence shown here is derived from an EMBL/GenBank/DDBJ whole genome shotgun (WGS) entry which is preliminary data.</text>
</comment>
<feature type="domain" description="Ketosynthase family 3 (KS3)" evidence="8">
    <location>
        <begin position="14"/>
        <end position="458"/>
    </location>
</feature>
<evidence type="ECO:0000256" key="4">
    <source>
        <dbReference type="ARBA" id="ARBA00022679"/>
    </source>
</evidence>
<dbReference type="Gene3D" id="1.10.1200.10">
    <property type="entry name" value="ACP-like"/>
    <property type="match status" value="1"/>
</dbReference>
<evidence type="ECO:0000256" key="1">
    <source>
        <dbReference type="ARBA" id="ARBA00001933"/>
    </source>
</evidence>
<dbReference type="InterPro" id="IPR032821">
    <property type="entry name" value="PKS_assoc"/>
</dbReference>
<evidence type="ECO:0000256" key="3">
    <source>
        <dbReference type="ARBA" id="ARBA00022553"/>
    </source>
</evidence>
<dbReference type="GO" id="GO:0004312">
    <property type="term" value="F:fatty acid synthase activity"/>
    <property type="evidence" value="ECO:0007669"/>
    <property type="project" value="TreeGrafter"/>
</dbReference>
<dbReference type="Pfam" id="PF00550">
    <property type="entry name" value="PP-binding"/>
    <property type="match status" value="1"/>
</dbReference>
<accession>A0A2N3WM91</accession>
<dbReference type="GO" id="GO:0071770">
    <property type="term" value="P:DIM/DIP cell wall layer assembly"/>
    <property type="evidence" value="ECO:0007669"/>
    <property type="project" value="TreeGrafter"/>
</dbReference>